<feature type="transmembrane region" description="Helical" evidence="1">
    <location>
        <begin position="7"/>
        <end position="27"/>
    </location>
</feature>
<keyword evidence="1" id="KW-0472">Membrane</keyword>
<dbReference type="EMBL" id="JAJEPS010000009">
    <property type="protein sequence ID" value="MCC2126564.1"/>
    <property type="molecule type" value="Genomic_DNA"/>
</dbReference>
<protein>
    <submittedName>
        <fullName evidence="2">Spore cortex biosynthesis protein YabQ</fullName>
    </submittedName>
</protein>
<keyword evidence="1" id="KW-0812">Transmembrane</keyword>
<sequence>MGLIRELMFFGLAVLRGMLILVIYDGIRIFRRVLPHGVWSVALEDVLYWFLSALLVFQLIYRENDGALRGYALAAVAVGMFVYHQTVSTWLVEHIAWILNGCLGIICRPVQAVGGKFCKFVRLLYRFCKKKLKNGFREFIIILFS</sequence>
<name>A0AAE3A6Z3_9FIRM</name>
<dbReference type="Proteomes" id="UP001198220">
    <property type="component" value="Unassembled WGS sequence"/>
</dbReference>
<evidence type="ECO:0000313" key="3">
    <source>
        <dbReference type="Proteomes" id="UP001198220"/>
    </source>
</evidence>
<keyword evidence="1" id="KW-1133">Transmembrane helix</keyword>
<feature type="transmembrane region" description="Helical" evidence="1">
    <location>
        <begin position="68"/>
        <end position="84"/>
    </location>
</feature>
<organism evidence="2 3">
    <name type="scientific">Hominiventricola filiformis</name>
    <dbReference type="NCBI Taxonomy" id="2885352"/>
    <lineage>
        <taxon>Bacteria</taxon>
        <taxon>Bacillati</taxon>
        <taxon>Bacillota</taxon>
        <taxon>Clostridia</taxon>
        <taxon>Lachnospirales</taxon>
        <taxon>Lachnospiraceae</taxon>
        <taxon>Hominiventricola</taxon>
    </lineage>
</organism>
<gene>
    <name evidence="2" type="ORF">LKD36_10260</name>
</gene>
<evidence type="ECO:0000313" key="2">
    <source>
        <dbReference type="EMBL" id="MCC2126564.1"/>
    </source>
</evidence>
<accession>A0AAE3A6Z3</accession>
<dbReference type="RefSeq" id="WP_308459537.1">
    <property type="nucleotide sequence ID" value="NZ_JAJEPS010000009.1"/>
</dbReference>
<dbReference type="InterPro" id="IPR019074">
    <property type="entry name" value="YabQ"/>
</dbReference>
<proteinExistence type="predicted"/>
<dbReference type="Pfam" id="PF09578">
    <property type="entry name" value="Spore_YabQ"/>
    <property type="match status" value="1"/>
</dbReference>
<feature type="transmembrane region" description="Helical" evidence="1">
    <location>
        <begin position="39"/>
        <end position="61"/>
    </location>
</feature>
<comment type="caution">
    <text evidence="2">The sequence shown here is derived from an EMBL/GenBank/DDBJ whole genome shotgun (WGS) entry which is preliminary data.</text>
</comment>
<dbReference type="AlphaFoldDB" id="A0AAE3A6Z3"/>
<dbReference type="NCBIfam" id="TIGR02893">
    <property type="entry name" value="spore_yabQ"/>
    <property type="match status" value="1"/>
</dbReference>
<keyword evidence="3" id="KW-1185">Reference proteome</keyword>
<evidence type="ECO:0000256" key="1">
    <source>
        <dbReference type="SAM" id="Phobius"/>
    </source>
</evidence>
<reference evidence="2 3" key="1">
    <citation type="submission" date="2021-10" db="EMBL/GenBank/DDBJ databases">
        <title>Anaerobic single-cell dispensing facilitates the cultivation of human gut bacteria.</title>
        <authorList>
            <person name="Afrizal A."/>
        </authorList>
    </citation>
    <scope>NUCLEOTIDE SEQUENCE [LARGE SCALE GENOMIC DNA]</scope>
    <source>
        <strain evidence="2 3">CLA-AA-H276</strain>
    </source>
</reference>